<dbReference type="GO" id="GO:0004553">
    <property type="term" value="F:hydrolase activity, hydrolyzing O-glycosyl compounds"/>
    <property type="evidence" value="ECO:0007669"/>
    <property type="project" value="InterPro"/>
</dbReference>
<gene>
    <name evidence="2" type="ordered locus">Cmaq_0464</name>
</gene>
<dbReference type="eggNOG" id="arCOG03858">
    <property type="taxonomic scope" value="Archaea"/>
</dbReference>
<protein>
    <submittedName>
        <fullName evidence="2">Solute binding protein-like protein</fullName>
    </submittedName>
</protein>
<evidence type="ECO:0000313" key="3">
    <source>
        <dbReference type="Proteomes" id="UP000001137"/>
    </source>
</evidence>
<dbReference type="GeneID" id="5708785"/>
<reference evidence="2 3" key="1">
    <citation type="submission" date="2007-10" db="EMBL/GenBank/DDBJ databases">
        <title>Complete sequence of Caldivirga maquilingensis IC-167.</title>
        <authorList>
            <consortium name="US DOE Joint Genome Institute"/>
            <person name="Copeland A."/>
            <person name="Lucas S."/>
            <person name="Lapidus A."/>
            <person name="Barry K."/>
            <person name="Glavina del Rio T."/>
            <person name="Dalin E."/>
            <person name="Tice H."/>
            <person name="Pitluck S."/>
            <person name="Saunders E."/>
            <person name="Brettin T."/>
            <person name="Bruce D."/>
            <person name="Detter J.C."/>
            <person name="Han C."/>
            <person name="Schmutz J."/>
            <person name="Larimer F."/>
            <person name="Land M."/>
            <person name="Hauser L."/>
            <person name="Kyrpides N."/>
            <person name="Ivanova N."/>
            <person name="Biddle J.F."/>
            <person name="Zhang Z."/>
            <person name="Fitz-Gibbon S.T."/>
            <person name="Lowe T.M."/>
            <person name="Saltikov C."/>
            <person name="House C.H."/>
            <person name="Richardson P."/>
        </authorList>
    </citation>
    <scope>NUCLEOTIDE SEQUENCE [LARGE SCALE GENOMIC DNA]</scope>
    <source>
        <strain evidence="3">ATCC 700844 / DSM 13496 / JCM 10307 / IC-167</strain>
    </source>
</reference>
<keyword evidence="1" id="KW-0472">Membrane</keyword>
<dbReference type="KEGG" id="cma:Cmaq_0464"/>
<keyword evidence="1" id="KW-0812">Transmembrane</keyword>
<dbReference type="SUPFAM" id="SSF49899">
    <property type="entry name" value="Concanavalin A-like lectins/glucanases"/>
    <property type="match status" value="1"/>
</dbReference>
<dbReference type="RefSeq" id="WP_012185529.1">
    <property type="nucleotide sequence ID" value="NC_009954.1"/>
</dbReference>
<name>A8MBW6_CALMQ</name>
<organism evidence="2 3">
    <name type="scientific">Caldivirga maquilingensis (strain ATCC 700844 / DSM 13496 / JCM 10307 / IC-167)</name>
    <dbReference type="NCBI Taxonomy" id="397948"/>
    <lineage>
        <taxon>Archaea</taxon>
        <taxon>Thermoproteota</taxon>
        <taxon>Thermoprotei</taxon>
        <taxon>Thermoproteales</taxon>
        <taxon>Thermoproteaceae</taxon>
        <taxon>Caldivirga</taxon>
    </lineage>
</organism>
<dbReference type="InterPro" id="IPR013320">
    <property type="entry name" value="ConA-like_dom_sf"/>
</dbReference>
<dbReference type="OrthoDB" id="28293at2157"/>
<feature type="transmembrane region" description="Helical" evidence="1">
    <location>
        <begin position="396"/>
        <end position="420"/>
    </location>
</feature>
<dbReference type="AlphaFoldDB" id="A8MBW6"/>
<dbReference type="HOGENOM" id="CLU_648297_0_0_2"/>
<evidence type="ECO:0000256" key="1">
    <source>
        <dbReference type="SAM" id="Phobius"/>
    </source>
</evidence>
<accession>A8MBW6</accession>
<dbReference type="Proteomes" id="UP000001137">
    <property type="component" value="Chromosome"/>
</dbReference>
<dbReference type="EMBL" id="CP000852">
    <property type="protein sequence ID" value="ABW01309.1"/>
    <property type="molecule type" value="Genomic_DNA"/>
</dbReference>
<proteinExistence type="predicted"/>
<sequence length="423" mass="46060">MPAIGKWVTFLLAIMIAASLLVTYAQQVVPLVPAFNTTSNVVVIGNMSSQYVSKLLGYALFFTNLWDMGSGTSGSTILMYNAAEGVAYYIRNYTFIKPTYSYDVTLGYPAIFYGHSQWGGLYPKMSPLLMLPAQVISLPGIWAYVNYSTVKFTPGNLQFDLSLQVWLGATPNETSGAQPGDLEVIIYYYTHNMAPGGSNMGTITVPTFVNGSIVDESWQVWVYYGGSSMWTIAWFVPSINQPSGYVGLNITGMLYDLFNILVTNWPLQWNFTGLLNYYLFQLGNDFGTSSQLSNVFENITVYKYYLELTKPLIPIITVTNTTTTTVTTTATTYVTSTVTSTTTTTVTSTTTSVSTTTVTSPVTSTTTLTTTSLLTTTSTATLVSTLTSTLTVTKEVIGTSVIVGIVIIVIVIAVIAALLVRRR</sequence>
<keyword evidence="3" id="KW-1185">Reference proteome</keyword>
<keyword evidence="1" id="KW-1133">Transmembrane helix</keyword>
<evidence type="ECO:0000313" key="2">
    <source>
        <dbReference type="EMBL" id="ABW01309.1"/>
    </source>
</evidence>
<dbReference type="InterPro" id="IPR013319">
    <property type="entry name" value="GH11/12"/>
</dbReference>
<dbReference type="Gene3D" id="2.60.120.180">
    <property type="match status" value="1"/>
</dbReference>